<dbReference type="CDD" id="cd01310">
    <property type="entry name" value="TatD_DNAse"/>
    <property type="match status" value="1"/>
</dbReference>
<dbReference type="NCBIfam" id="TIGR00010">
    <property type="entry name" value="YchF/TatD family DNA exonuclease"/>
    <property type="match status" value="1"/>
</dbReference>
<dbReference type="HOGENOM" id="CLU_031506_4_2_0"/>
<evidence type="ECO:0000256" key="2">
    <source>
        <dbReference type="ARBA" id="ARBA00022723"/>
    </source>
</evidence>
<dbReference type="GO" id="GO:0046872">
    <property type="term" value="F:metal ion binding"/>
    <property type="evidence" value="ECO:0007669"/>
    <property type="project" value="UniProtKB-KW"/>
</dbReference>
<dbReference type="GO" id="GO:0016788">
    <property type="term" value="F:hydrolase activity, acting on ester bonds"/>
    <property type="evidence" value="ECO:0007669"/>
    <property type="project" value="InterPro"/>
</dbReference>
<dbReference type="Gene3D" id="3.20.20.140">
    <property type="entry name" value="Metal-dependent hydrolases"/>
    <property type="match status" value="1"/>
</dbReference>
<dbReference type="Proteomes" id="UP000005297">
    <property type="component" value="Unassembled WGS sequence"/>
</dbReference>
<comment type="caution">
    <text evidence="5">The sequence shown here is derived from an EMBL/GenBank/DDBJ whole genome shotgun (WGS) entry which is preliminary data.</text>
</comment>
<feature type="binding site" evidence="4">
    <location>
        <position position="206"/>
    </location>
    <ligand>
        <name>a divalent metal cation</name>
        <dbReference type="ChEBI" id="CHEBI:60240"/>
        <label>1</label>
    </ligand>
</feature>
<dbReference type="PROSITE" id="PS01091">
    <property type="entry name" value="TATD_3"/>
    <property type="match status" value="1"/>
</dbReference>
<dbReference type="InterPro" id="IPR001130">
    <property type="entry name" value="TatD-like"/>
</dbReference>
<dbReference type="OrthoDB" id="5290141at2"/>
<evidence type="ECO:0000313" key="5">
    <source>
        <dbReference type="EMBL" id="EAU54133.1"/>
    </source>
</evidence>
<dbReference type="GO" id="GO:0005829">
    <property type="term" value="C:cytosol"/>
    <property type="evidence" value="ECO:0007669"/>
    <property type="project" value="TreeGrafter"/>
</dbReference>
<dbReference type="FunCoup" id="Q0EXR9">
    <property type="interactions" value="463"/>
</dbReference>
<dbReference type="PROSITE" id="PS01090">
    <property type="entry name" value="TATD_2"/>
    <property type="match status" value="1"/>
</dbReference>
<dbReference type="AlphaFoldDB" id="Q0EXR9"/>
<dbReference type="InterPro" id="IPR015991">
    <property type="entry name" value="TatD/YcfH-like"/>
</dbReference>
<feature type="binding site" evidence="4">
    <location>
        <position position="131"/>
    </location>
    <ligand>
        <name>a divalent metal cation</name>
        <dbReference type="ChEBI" id="CHEBI:60240"/>
        <label>2</label>
    </ligand>
</feature>
<dbReference type="FunFam" id="3.20.20.140:FF:000005">
    <property type="entry name" value="TatD family hydrolase"/>
    <property type="match status" value="1"/>
</dbReference>
<dbReference type="RefSeq" id="WP_009850470.1">
    <property type="nucleotide sequence ID" value="NZ_DS022295.1"/>
</dbReference>
<keyword evidence="6" id="KW-1185">Reference proteome</keyword>
<gene>
    <name evidence="5" type="ORF">SPV1_00847</name>
</gene>
<dbReference type="GO" id="GO:0004536">
    <property type="term" value="F:DNA nuclease activity"/>
    <property type="evidence" value="ECO:0007669"/>
    <property type="project" value="InterPro"/>
</dbReference>
<dbReference type="PROSITE" id="PS01137">
    <property type="entry name" value="TATD_1"/>
    <property type="match status" value="1"/>
</dbReference>
<feature type="binding site" evidence="4">
    <location>
        <position position="12"/>
    </location>
    <ligand>
        <name>a divalent metal cation</name>
        <dbReference type="ChEBI" id="CHEBI:60240"/>
        <label>1</label>
    </ligand>
</feature>
<evidence type="ECO:0000313" key="6">
    <source>
        <dbReference type="Proteomes" id="UP000005297"/>
    </source>
</evidence>
<organism evidence="5 6">
    <name type="scientific">Mariprofundus ferrooxydans PV-1</name>
    <dbReference type="NCBI Taxonomy" id="314345"/>
    <lineage>
        <taxon>Bacteria</taxon>
        <taxon>Pseudomonadati</taxon>
        <taxon>Pseudomonadota</taxon>
        <taxon>Candidatius Mariprofundia</taxon>
        <taxon>Mariprofundales</taxon>
        <taxon>Mariprofundaceae</taxon>
        <taxon>Mariprofundus</taxon>
    </lineage>
</organism>
<dbReference type="eggNOG" id="COG0084">
    <property type="taxonomic scope" value="Bacteria"/>
</dbReference>
<dbReference type="PANTHER" id="PTHR46124:SF2">
    <property type="entry name" value="D-AMINOACYL-TRNA DEACYLASE"/>
    <property type="match status" value="1"/>
</dbReference>
<sequence length="258" mass="29010">MSDIALFDSHCHVDFHHFDEDRDAVFERMREQGVTRVLAVSVELEQTPRLEALVAARDNVWFSVGVHPNHEVDVEPTEDELIRLAAHPRCVAIGETGMDFFRHHVDPALQQTRFRTHVRAAHKVSKPVIVHMRDADEATLDILRQENIAGCGGIMHCFSSSWSAAQQALDMGMSISFSGNVTFKRNDELREVARQVPDDMLLIETDAPYLAPMPMRGKRNEPAYVRHVAECLAEVRGVSLATLAEQTTANAMRRFGLS</sequence>
<dbReference type="InterPro" id="IPR018228">
    <property type="entry name" value="DNase_TatD-rel_CS"/>
</dbReference>
<dbReference type="PIRSF" id="PIRSF005902">
    <property type="entry name" value="DNase_TatD"/>
    <property type="match status" value="1"/>
</dbReference>
<proteinExistence type="inferred from homology"/>
<dbReference type="STRING" id="314344.AL013_00950"/>
<evidence type="ECO:0000256" key="3">
    <source>
        <dbReference type="ARBA" id="ARBA00022801"/>
    </source>
</evidence>
<dbReference type="InParanoid" id="Q0EXR9"/>
<accession>Q0EXR9</accession>
<evidence type="ECO:0000256" key="1">
    <source>
        <dbReference type="ARBA" id="ARBA00009275"/>
    </source>
</evidence>
<evidence type="ECO:0000256" key="4">
    <source>
        <dbReference type="PIRSR" id="PIRSR005902-1"/>
    </source>
</evidence>
<dbReference type="Pfam" id="PF01026">
    <property type="entry name" value="TatD_DNase"/>
    <property type="match status" value="1"/>
</dbReference>
<keyword evidence="3" id="KW-0378">Hydrolase</keyword>
<feature type="binding site" evidence="4">
    <location>
        <position position="10"/>
    </location>
    <ligand>
        <name>a divalent metal cation</name>
        <dbReference type="ChEBI" id="CHEBI:60240"/>
        <label>1</label>
    </ligand>
</feature>
<dbReference type="PANTHER" id="PTHR46124">
    <property type="entry name" value="D-AMINOACYL-TRNA DEACYLASE"/>
    <property type="match status" value="1"/>
</dbReference>
<dbReference type="EMBL" id="AATS01000012">
    <property type="protein sequence ID" value="EAU54133.1"/>
    <property type="molecule type" value="Genomic_DNA"/>
</dbReference>
<dbReference type="SUPFAM" id="SSF51556">
    <property type="entry name" value="Metallo-dependent hydrolases"/>
    <property type="match status" value="1"/>
</dbReference>
<dbReference type="InterPro" id="IPR032466">
    <property type="entry name" value="Metal_Hydrolase"/>
</dbReference>
<keyword evidence="2 4" id="KW-0479">Metal-binding</keyword>
<feature type="binding site" evidence="4">
    <location>
        <position position="95"/>
    </location>
    <ligand>
        <name>a divalent metal cation</name>
        <dbReference type="ChEBI" id="CHEBI:60240"/>
        <label>1</label>
    </ligand>
</feature>
<protein>
    <submittedName>
        <fullName evidence="5">TatD-related deoxyribonuclease</fullName>
    </submittedName>
</protein>
<comment type="similarity">
    <text evidence="1">Belongs to the metallo-dependent hydrolases superfamily. TatD-type hydrolase family.</text>
</comment>
<reference evidence="5 6" key="1">
    <citation type="submission" date="2006-09" db="EMBL/GenBank/DDBJ databases">
        <authorList>
            <person name="Emerson D."/>
            <person name="Ferriera S."/>
            <person name="Johnson J."/>
            <person name="Kravitz S."/>
            <person name="Halpern A."/>
            <person name="Remington K."/>
            <person name="Beeson K."/>
            <person name="Tran B."/>
            <person name="Rogers Y.-H."/>
            <person name="Friedman R."/>
            <person name="Venter J.C."/>
        </authorList>
    </citation>
    <scope>NUCLEOTIDE SEQUENCE [LARGE SCALE GENOMIC DNA]</scope>
    <source>
        <strain evidence="5 6">PV-1</strain>
    </source>
</reference>
<feature type="binding site" evidence="4">
    <location>
        <position position="156"/>
    </location>
    <ligand>
        <name>a divalent metal cation</name>
        <dbReference type="ChEBI" id="CHEBI:60240"/>
        <label>2</label>
    </ligand>
</feature>
<name>Q0EXR9_9PROT</name>